<organism evidence="6 7">
    <name type="scientific">Tilletia horrida</name>
    <dbReference type="NCBI Taxonomy" id="155126"/>
    <lineage>
        <taxon>Eukaryota</taxon>
        <taxon>Fungi</taxon>
        <taxon>Dikarya</taxon>
        <taxon>Basidiomycota</taxon>
        <taxon>Ustilaginomycotina</taxon>
        <taxon>Exobasidiomycetes</taxon>
        <taxon>Tilletiales</taxon>
        <taxon>Tilletiaceae</taxon>
        <taxon>Tilletia</taxon>
    </lineage>
</organism>
<evidence type="ECO:0000313" key="6">
    <source>
        <dbReference type="EMBL" id="KAK0523559.1"/>
    </source>
</evidence>
<keyword evidence="7" id="KW-1185">Reference proteome</keyword>
<feature type="transmembrane region" description="Helical" evidence="5">
    <location>
        <begin position="44"/>
        <end position="67"/>
    </location>
</feature>
<dbReference type="GO" id="GO:0016020">
    <property type="term" value="C:membrane"/>
    <property type="evidence" value="ECO:0007669"/>
    <property type="project" value="InterPro"/>
</dbReference>
<comment type="subcellular location">
    <subcellularLocation>
        <location evidence="1">Endomembrane system</location>
        <topology evidence="1">Multi-pass membrane protein</topology>
    </subcellularLocation>
</comment>
<sequence length="254" mass="27596">MASLAIKLAFHALGFASCYSAFTELHTVSAVSGVDIESEFGGHWQFLTNIGLSFTAASFALSLLLDLAPHFKPLRSAKLFFATPALPAESLIAALYWTLLSINPDLLIMPIKKEDPLNPGMFIEESIRLPFWLDLRLHAFPGVLMLIDYYALSPAWSKNTHALIVGGVPTLIYVGWATVCAHFNGHYPYPLLTHASSVGRLGIYAGSLVVMISLTVFFRESHVYVDKLLRTGVAGTGAGSARGKVDMKGKKKAL</sequence>
<keyword evidence="3 5" id="KW-1133">Transmembrane helix</keyword>
<feature type="transmembrane region" description="Helical" evidence="5">
    <location>
        <begin position="197"/>
        <end position="218"/>
    </location>
</feature>
<feature type="transmembrane region" description="Helical" evidence="5">
    <location>
        <begin position="163"/>
        <end position="185"/>
    </location>
</feature>
<dbReference type="Pfam" id="PF04750">
    <property type="entry name" value="Far-17a_AIG1"/>
    <property type="match status" value="1"/>
</dbReference>
<evidence type="ECO:0000256" key="3">
    <source>
        <dbReference type="ARBA" id="ARBA00022989"/>
    </source>
</evidence>
<feature type="transmembrane region" description="Helical" evidence="5">
    <location>
        <begin position="79"/>
        <end position="99"/>
    </location>
</feature>
<dbReference type="PROSITE" id="PS51257">
    <property type="entry name" value="PROKAR_LIPOPROTEIN"/>
    <property type="match status" value="1"/>
</dbReference>
<keyword evidence="4 5" id="KW-0472">Membrane</keyword>
<dbReference type="AlphaFoldDB" id="A0AAN6G8H9"/>
<evidence type="ECO:0000256" key="2">
    <source>
        <dbReference type="ARBA" id="ARBA00022692"/>
    </source>
</evidence>
<dbReference type="PANTHER" id="PTHR10989">
    <property type="entry name" value="ANDROGEN-INDUCED PROTEIN 1-RELATED"/>
    <property type="match status" value="1"/>
</dbReference>
<evidence type="ECO:0000256" key="5">
    <source>
        <dbReference type="SAM" id="Phobius"/>
    </source>
</evidence>
<dbReference type="EMBL" id="JAPDMQ010000504">
    <property type="protein sequence ID" value="KAK0523559.1"/>
    <property type="molecule type" value="Genomic_DNA"/>
</dbReference>
<keyword evidence="2 5" id="KW-0812">Transmembrane</keyword>
<accession>A0AAN6G8H9</accession>
<dbReference type="PANTHER" id="PTHR10989:SF16">
    <property type="entry name" value="AT02829P-RELATED"/>
    <property type="match status" value="1"/>
</dbReference>
<evidence type="ECO:0000256" key="4">
    <source>
        <dbReference type="ARBA" id="ARBA00023136"/>
    </source>
</evidence>
<dbReference type="InterPro" id="IPR006838">
    <property type="entry name" value="ADTRP_AIG1"/>
</dbReference>
<gene>
    <name evidence="6" type="ORF">OC842_006107</name>
</gene>
<dbReference type="GO" id="GO:0012505">
    <property type="term" value="C:endomembrane system"/>
    <property type="evidence" value="ECO:0007669"/>
    <property type="project" value="UniProtKB-SubCell"/>
</dbReference>
<evidence type="ECO:0000313" key="7">
    <source>
        <dbReference type="Proteomes" id="UP001176521"/>
    </source>
</evidence>
<reference evidence="6" key="1">
    <citation type="journal article" date="2023" name="PhytoFront">
        <title>Draft Genome Resources of Seven Strains of Tilletia horrida, Causal Agent of Kernel Smut of Rice.</title>
        <authorList>
            <person name="Khanal S."/>
            <person name="Antony Babu S."/>
            <person name="Zhou X.G."/>
        </authorList>
    </citation>
    <scope>NUCLEOTIDE SEQUENCE</scope>
    <source>
        <strain evidence="6">TX3</strain>
    </source>
</reference>
<proteinExistence type="predicted"/>
<protein>
    <recommendedName>
        <fullName evidence="8">FAR-17a/AIG1-like protein</fullName>
    </recommendedName>
</protein>
<evidence type="ECO:0008006" key="8">
    <source>
        <dbReference type="Google" id="ProtNLM"/>
    </source>
</evidence>
<evidence type="ECO:0000256" key="1">
    <source>
        <dbReference type="ARBA" id="ARBA00004127"/>
    </source>
</evidence>
<comment type="caution">
    <text evidence="6">The sequence shown here is derived from an EMBL/GenBank/DDBJ whole genome shotgun (WGS) entry which is preliminary data.</text>
</comment>
<dbReference type="Proteomes" id="UP001176521">
    <property type="component" value="Unassembled WGS sequence"/>
</dbReference>
<name>A0AAN6G8H9_9BASI</name>
<feature type="transmembrane region" description="Helical" evidence="5">
    <location>
        <begin position="131"/>
        <end position="151"/>
    </location>
</feature>